<evidence type="ECO:0000313" key="3">
    <source>
        <dbReference type="Proteomes" id="UP000000602"/>
    </source>
</evidence>
<accession>Q6AP22</accession>
<evidence type="ECO:0000313" key="2">
    <source>
        <dbReference type="EMBL" id="CAG35902.1"/>
    </source>
</evidence>
<keyword evidence="3" id="KW-1185">Reference proteome</keyword>
<organism evidence="2 3">
    <name type="scientific">Desulfotalea psychrophila (strain LSv54 / DSM 12343)</name>
    <dbReference type="NCBI Taxonomy" id="177439"/>
    <lineage>
        <taxon>Bacteria</taxon>
        <taxon>Pseudomonadati</taxon>
        <taxon>Thermodesulfobacteriota</taxon>
        <taxon>Desulfobulbia</taxon>
        <taxon>Desulfobulbales</taxon>
        <taxon>Desulfocapsaceae</taxon>
        <taxon>Desulfotalea</taxon>
    </lineage>
</organism>
<dbReference type="RefSeq" id="WP_011188414.1">
    <property type="nucleotide sequence ID" value="NC_006138.1"/>
</dbReference>
<feature type="transmembrane region" description="Helical" evidence="1">
    <location>
        <begin position="43"/>
        <end position="60"/>
    </location>
</feature>
<feature type="transmembrane region" description="Helical" evidence="1">
    <location>
        <begin position="66"/>
        <end position="86"/>
    </location>
</feature>
<dbReference type="EMBL" id="CR522870">
    <property type="protein sequence ID" value="CAG35902.1"/>
    <property type="molecule type" value="Genomic_DNA"/>
</dbReference>
<name>Q6AP22_DESPS</name>
<dbReference type="HOGENOM" id="CLU_114946_0_0_7"/>
<evidence type="ECO:0000256" key="1">
    <source>
        <dbReference type="SAM" id="Phobius"/>
    </source>
</evidence>
<protein>
    <recommendedName>
        <fullName evidence="4">SMODS and SLOG-associating 2TM effector domain-containing protein</fullName>
    </recommendedName>
</protein>
<dbReference type="KEGG" id="dps:DP1173"/>
<evidence type="ECO:0008006" key="4">
    <source>
        <dbReference type="Google" id="ProtNLM"/>
    </source>
</evidence>
<keyword evidence="1" id="KW-0812">Transmembrane</keyword>
<dbReference type="AlphaFoldDB" id="Q6AP22"/>
<gene>
    <name evidence="2" type="ordered locus">DP1173</name>
</gene>
<keyword evidence="1" id="KW-0472">Membrane</keyword>
<reference evidence="3" key="1">
    <citation type="journal article" date="2004" name="Environ. Microbiol.">
        <title>The genome of Desulfotalea psychrophila, a sulfate-reducing bacterium from permanently cold Arctic sediments.</title>
        <authorList>
            <person name="Rabus R."/>
            <person name="Ruepp A."/>
            <person name="Frickey T."/>
            <person name="Rattei T."/>
            <person name="Fartmann B."/>
            <person name="Stark M."/>
            <person name="Bauer M."/>
            <person name="Zibat A."/>
            <person name="Lombardot T."/>
            <person name="Becker I."/>
            <person name="Amann J."/>
            <person name="Gellner K."/>
            <person name="Teeling H."/>
            <person name="Leuschner W.D."/>
            <person name="Gloeckner F.-O."/>
            <person name="Lupas A.N."/>
            <person name="Amann R."/>
            <person name="Klenk H.-P."/>
        </authorList>
    </citation>
    <scope>NUCLEOTIDE SEQUENCE [LARGE SCALE GENOMIC DNA]</scope>
    <source>
        <strain evidence="3">DSM 12343 / LSv54</strain>
    </source>
</reference>
<dbReference type="OrthoDB" id="6891152at2"/>
<sequence>MQEDVTGENDTIAEEQHNLLFSVRRSVRYHNRRRGFFDRVSKLSDAFTAIFGSSTIIALISSENTAWIPLILASLTAIFSVLDLVFETKGKARSHHDFARDFISLEKKLIDPKLHSDQLLGVMRERLEIEAEEPPVLQVLNLMCHNELAKALGYDEKYSYKINWYQSLFSNLFDWFPSSIKPNSISDKSGSDA</sequence>
<dbReference type="eggNOG" id="ENOG5032FG4">
    <property type="taxonomic scope" value="Bacteria"/>
</dbReference>
<proteinExistence type="predicted"/>
<dbReference type="Proteomes" id="UP000000602">
    <property type="component" value="Chromosome"/>
</dbReference>
<keyword evidence="1" id="KW-1133">Transmembrane helix</keyword>